<proteinExistence type="inferred from homology"/>
<gene>
    <name evidence="10" type="ORF">LSAA_10497</name>
</gene>
<organism evidence="10 11">
    <name type="scientific">Lepeophtheirus salmonis</name>
    <name type="common">Salmon louse</name>
    <name type="synonym">Caligus salmonis</name>
    <dbReference type="NCBI Taxonomy" id="72036"/>
    <lineage>
        <taxon>Eukaryota</taxon>
        <taxon>Metazoa</taxon>
        <taxon>Ecdysozoa</taxon>
        <taxon>Arthropoda</taxon>
        <taxon>Crustacea</taxon>
        <taxon>Multicrustacea</taxon>
        <taxon>Hexanauplia</taxon>
        <taxon>Copepoda</taxon>
        <taxon>Siphonostomatoida</taxon>
        <taxon>Caligidae</taxon>
        <taxon>Lepeophtheirus</taxon>
    </lineage>
</organism>
<dbReference type="PRINTS" id="PR00387">
    <property type="entry name" value="PDIESTERASE1"/>
</dbReference>
<evidence type="ECO:0000256" key="7">
    <source>
        <dbReference type="PIRSR" id="PIRSR623088-3"/>
    </source>
</evidence>
<sequence>MNEITYIMIKPDGLRRQLGCEILSIFEKIKDLQLMGLKIMDIMAYMGSGDPILCSVWCGPNAVQKCRKLIGNTDPLKAKSGTVRFKYALSKVKNAIHGSDSVESGKFEAFLWFSDQELLITKVYSAKTCDNQKTEEKFCKILPPLQGRYVTNDFQRRPRSRSPRVYQSENGPNMHKKRRFHHNCCERKPQLLDDIRTKSQLNALKRRKSHFPSFRSTGDLTGYNGAHDKRHPLNTETEIVTNFLNTKPSFLIDYALKHLDLPMLEKLCSLKKNQLMINKEPSSQLLEGNLILDKRIMLKSLTSSIAKHKENNGLIMELKFCILREIGRNICKAINARRFKMYLAHPDKKDELLEFDPMSSTDEQSVKCHNIFNGVFDAFFDEYLDNTTSKMFNGNSDISYGKIRGTKVNMRRMTLFLIHSILCSDYKNIEGFLEFKKPKIDGSFSDMDEALVDSYLVWGELSIHYSDMCFNLERQNDLSHFLLSIVKSLFNEIEHPCFLVDNKTNQLYARIFDITNSSNEMKPGSDNENNNNLMKEIRFPIGTGIAGYVAKTGKVLNVSNVDEDPRFNRNVDEQTGYTTKSILCMPISIYGSIIGIVQIINKKDGFFTKDDEKSFDIFSTYCGLALHHAKLYEKIRRSEHKCKVTMEVLSYHNSATSKEVAPYIQAGPPIDDISVQRFSFYALDKRDEYKIEKALFMFVDLFGLDRFDYNTLVFFFVTIKKNYRDVPYHNWSHGFHVANSVYSIIKSDPGLFRPLECLSMFVGGLCHDLDHRGYNNKFMIDIGSPLASIYTTSTMEYHHFNMTINILQNDKQNILKKFNQEEYRQIMGNMKHCILATDLALFFPNKARLTSIIKYETFSWQIPDHRLLVQSILIAGCDLCNSYKPWDLQLSTVYTVYEEFFKQGDVEKTMGWTPIPLFDRSHASEIASMQVGFIGGICLPCYELMSQVIPTTSPMMVQCKRNLEDWKKKAVSIKLQESDEASNKNDKMSVTKRVKNCWRRRMKFFNIMLKNFTTAQTYKK</sequence>
<comment type="similarity">
    <text evidence="8">Belongs to the NDK family.</text>
</comment>
<evidence type="ECO:0000256" key="1">
    <source>
        <dbReference type="ARBA" id="ARBA00007648"/>
    </source>
</evidence>
<dbReference type="InterPro" id="IPR036971">
    <property type="entry name" value="PDEase_catalytic_dom_sf"/>
</dbReference>
<reference evidence="10" key="1">
    <citation type="submission" date="2021-02" db="EMBL/GenBank/DDBJ databases">
        <authorList>
            <person name="Bekaert M."/>
        </authorList>
    </citation>
    <scope>NUCLEOTIDE SEQUENCE</scope>
    <source>
        <strain evidence="10">IoA-00</strain>
    </source>
</reference>
<evidence type="ECO:0000256" key="2">
    <source>
        <dbReference type="ARBA" id="ARBA00022535"/>
    </source>
</evidence>
<dbReference type="EMBL" id="HG994584">
    <property type="protein sequence ID" value="CAF2946207.1"/>
    <property type="molecule type" value="Genomic_DNA"/>
</dbReference>
<accession>A0A7R8CZ18</accession>
<comment type="cofactor">
    <cofactor evidence="9">
        <name>a divalent metal cation</name>
        <dbReference type="ChEBI" id="CHEBI:60240"/>
    </cofactor>
    <text evidence="9">Binds 2 divalent metal cations per subunit. Site 1 may preferentially bind zinc ions, while site 2 has a preference for magnesium and/or manganese ions.</text>
</comment>
<feature type="binding site" evidence="7">
    <location>
        <position position="768"/>
    </location>
    <ligand>
        <name>Zn(2+)</name>
        <dbReference type="ChEBI" id="CHEBI:29105"/>
        <label>1</label>
    </ligand>
</feature>
<feature type="binding site" evidence="7">
    <location>
        <position position="768"/>
    </location>
    <ligand>
        <name>Zn(2+)</name>
        <dbReference type="ChEBI" id="CHEBI:29105"/>
        <label>2</label>
    </ligand>
</feature>
<dbReference type="PROSITE" id="PS51374">
    <property type="entry name" value="NDPK_LIKE"/>
    <property type="match status" value="1"/>
</dbReference>
<dbReference type="PROSITE" id="PS00469">
    <property type="entry name" value="NDPK"/>
    <property type="match status" value="1"/>
</dbReference>
<dbReference type="InterPro" id="IPR023005">
    <property type="entry name" value="Nucleoside_diP_kinase_AS"/>
</dbReference>
<dbReference type="EC" id="3.1.4.-" evidence="9"/>
<dbReference type="SUPFAM" id="SSF54919">
    <property type="entry name" value="Nucleoside diphosphate kinase, NDK"/>
    <property type="match status" value="1"/>
</dbReference>
<dbReference type="Pfam" id="PF00334">
    <property type="entry name" value="NDK"/>
    <property type="match status" value="1"/>
</dbReference>
<dbReference type="GO" id="GO:0007165">
    <property type="term" value="P:signal transduction"/>
    <property type="evidence" value="ECO:0007669"/>
    <property type="project" value="InterPro"/>
</dbReference>
<dbReference type="Gene3D" id="3.30.450.40">
    <property type="match status" value="1"/>
</dbReference>
<evidence type="ECO:0000256" key="5">
    <source>
        <dbReference type="PIRSR" id="PIRSR623088-1"/>
    </source>
</evidence>
<feature type="binding site" evidence="6">
    <location>
        <position position="930"/>
    </location>
    <ligand>
        <name>AMP</name>
        <dbReference type="ChEBI" id="CHEBI:456215"/>
    </ligand>
</feature>
<evidence type="ECO:0000256" key="9">
    <source>
        <dbReference type="RuleBase" id="RU363067"/>
    </source>
</evidence>
<dbReference type="CDD" id="cd00077">
    <property type="entry name" value="HDc"/>
    <property type="match status" value="1"/>
</dbReference>
<dbReference type="InterPro" id="IPR029016">
    <property type="entry name" value="GAF-like_dom_sf"/>
</dbReference>
<dbReference type="Proteomes" id="UP000675881">
    <property type="component" value="Chromosome 5"/>
</dbReference>
<dbReference type="SUPFAM" id="SSF55781">
    <property type="entry name" value="GAF domain-like"/>
    <property type="match status" value="1"/>
</dbReference>
<dbReference type="InterPro" id="IPR003018">
    <property type="entry name" value="GAF"/>
</dbReference>
<dbReference type="SMART" id="SM00065">
    <property type="entry name" value="GAF"/>
    <property type="match status" value="1"/>
</dbReference>
<evidence type="ECO:0000313" key="10">
    <source>
        <dbReference type="EMBL" id="CAF2946207.1"/>
    </source>
</evidence>
<dbReference type="Pfam" id="PF01590">
    <property type="entry name" value="GAF"/>
    <property type="match status" value="1"/>
</dbReference>
<dbReference type="AlphaFoldDB" id="A0A7R8CZ18"/>
<evidence type="ECO:0000256" key="6">
    <source>
        <dbReference type="PIRSR" id="PIRSR623088-2"/>
    </source>
</evidence>
<keyword evidence="4 9" id="KW-0378">Hydrolase</keyword>
<dbReference type="SUPFAM" id="SSF109604">
    <property type="entry name" value="HD-domain/PDEase-like"/>
    <property type="match status" value="1"/>
</dbReference>
<evidence type="ECO:0000313" key="11">
    <source>
        <dbReference type="Proteomes" id="UP000675881"/>
    </source>
</evidence>
<dbReference type="GO" id="GO:0046872">
    <property type="term" value="F:metal ion binding"/>
    <property type="evidence" value="ECO:0007669"/>
    <property type="project" value="UniProtKB-KW"/>
</dbReference>
<comment type="caution">
    <text evidence="8">Lacks conserved residue(s) required for the propagation of feature annotation.</text>
</comment>
<keyword evidence="3 7" id="KW-0479">Metal-binding</keyword>
<dbReference type="PROSITE" id="PS51845">
    <property type="entry name" value="PDEASE_I_2"/>
    <property type="match status" value="1"/>
</dbReference>
<feature type="active site" description="Proton donor" evidence="5">
    <location>
        <position position="729"/>
    </location>
</feature>
<dbReference type="PANTHER" id="PTHR11347">
    <property type="entry name" value="CYCLIC NUCLEOTIDE PHOSPHODIESTERASE"/>
    <property type="match status" value="1"/>
</dbReference>
<dbReference type="InterPro" id="IPR034907">
    <property type="entry name" value="NDK-like_dom"/>
</dbReference>
<evidence type="ECO:0000256" key="4">
    <source>
        <dbReference type="ARBA" id="ARBA00022801"/>
    </source>
</evidence>
<feature type="binding site" evidence="7">
    <location>
        <position position="878"/>
    </location>
    <ligand>
        <name>Zn(2+)</name>
        <dbReference type="ChEBI" id="CHEBI:29105"/>
        <label>1</label>
    </ligand>
</feature>
<dbReference type="Gene3D" id="3.30.70.141">
    <property type="entry name" value="Nucleoside diphosphate kinase-like domain"/>
    <property type="match status" value="1"/>
</dbReference>
<evidence type="ECO:0000256" key="3">
    <source>
        <dbReference type="ARBA" id="ARBA00022723"/>
    </source>
</evidence>
<dbReference type="InterPro" id="IPR023174">
    <property type="entry name" value="PDEase_CS"/>
</dbReference>
<dbReference type="GO" id="GO:0004114">
    <property type="term" value="F:3',5'-cyclic-nucleotide phosphodiesterase activity"/>
    <property type="evidence" value="ECO:0007669"/>
    <property type="project" value="InterPro"/>
</dbReference>
<dbReference type="Pfam" id="PF00233">
    <property type="entry name" value="PDEase_I"/>
    <property type="match status" value="1"/>
</dbReference>
<feature type="binding site" evidence="7">
    <location>
        <position position="733"/>
    </location>
    <ligand>
        <name>Zn(2+)</name>
        <dbReference type="ChEBI" id="CHEBI:29105"/>
        <label>1</label>
    </ligand>
</feature>
<dbReference type="FunFam" id="1.10.1300.10:FF:000003">
    <property type="entry name" value="Phosphodiesterase"/>
    <property type="match status" value="1"/>
</dbReference>
<name>A0A7R8CZ18_LEPSM</name>
<feature type="binding site" evidence="7">
    <location>
        <position position="767"/>
    </location>
    <ligand>
        <name>Zn(2+)</name>
        <dbReference type="ChEBI" id="CHEBI:29105"/>
        <label>1</label>
    </ligand>
</feature>
<feature type="binding site" evidence="6">
    <location>
        <position position="878"/>
    </location>
    <ligand>
        <name>AMP</name>
        <dbReference type="ChEBI" id="CHEBI:456215"/>
    </ligand>
</feature>
<dbReference type="InterPro" id="IPR036850">
    <property type="entry name" value="NDK-like_dom_sf"/>
</dbReference>
<keyword evidence="11" id="KW-1185">Reference proteome</keyword>
<dbReference type="SMART" id="SM00562">
    <property type="entry name" value="NDK"/>
    <property type="match status" value="1"/>
</dbReference>
<comment type="similarity">
    <text evidence="1 9">Belongs to the cyclic nucleotide phosphodiesterase family.</text>
</comment>
<feature type="binding site" evidence="6">
    <location>
        <begin position="729"/>
        <end position="733"/>
    </location>
    <ligand>
        <name>AMP</name>
        <dbReference type="ChEBI" id="CHEBI:456215"/>
    </ligand>
</feature>
<dbReference type="OrthoDB" id="295473at2759"/>
<dbReference type="Gene3D" id="1.10.1300.10">
    <property type="entry name" value="3'5'-cyclic nucleotide phosphodiesterase, catalytic domain"/>
    <property type="match status" value="1"/>
</dbReference>
<evidence type="ECO:0000256" key="8">
    <source>
        <dbReference type="PROSITE-ProRule" id="PRU00706"/>
    </source>
</evidence>
<keyword evidence="2" id="KW-0140">cGMP</keyword>
<dbReference type="InterPro" id="IPR002073">
    <property type="entry name" value="PDEase_catalytic_dom"/>
</dbReference>
<dbReference type="InterPro" id="IPR023088">
    <property type="entry name" value="PDEase"/>
</dbReference>
<feature type="binding site" evidence="6">
    <location>
        <position position="768"/>
    </location>
    <ligand>
        <name>AMP</name>
        <dbReference type="ChEBI" id="CHEBI:456215"/>
    </ligand>
</feature>
<protein>
    <recommendedName>
        <fullName evidence="9">Phosphodiesterase</fullName>
        <ecNumber evidence="9">3.1.4.-</ecNumber>
    </recommendedName>
</protein>
<dbReference type="InterPro" id="IPR003607">
    <property type="entry name" value="HD/PDEase_dom"/>
</dbReference>
<dbReference type="PROSITE" id="PS00126">
    <property type="entry name" value="PDEASE_I_1"/>
    <property type="match status" value="1"/>
</dbReference>